<accession>A0A1B0WN14</accession>
<proteinExistence type="predicted"/>
<organism evidence="1 2">
    <name type="scientific">Flavobacterium phage 2A</name>
    <dbReference type="NCBI Taxonomy" id="1792273"/>
    <lineage>
        <taxon>Viruses</taxon>
        <taxon>Duplodnaviria</taxon>
        <taxon>Heunggongvirae</taxon>
        <taxon>Uroviricota</taxon>
        <taxon>Caudoviricetes</taxon>
        <taxon>Duneviridae</taxon>
        <taxon>Unahavirus</taxon>
        <taxon>Unahavirus uv2A</taxon>
    </lineage>
</organism>
<protein>
    <submittedName>
        <fullName evidence="1">Uncharacterized protein</fullName>
    </submittedName>
</protein>
<sequence>MYLRKNKKKMQILDRVSSNINLCGIELAFNADVAPSIINGWQPFYNTTFKNSDFTPAYANGVSIKFGEESVRSVAGISYTQIVSFRFPNSDKNRAERISLLQKIKYIKLKQTNGLDLVIGRNDFYQNTNPVVKIKNEEQLCVVEVESQSISPSGYTPSFTTYGLPVMIPVILL</sequence>
<keyword evidence="2" id="KW-1185">Reference proteome</keyword>
<name>A0A1B0WN14_9CAUD</name>
<dbReference type="RefSeq" id="YP_009322915.1">
    <property type="nucleotide sequence ID" value="NC_031926.1"/>
</dbReference>
<reference evidence="1 2" key="1">
    <citation type="submission" date="2016-01" db="EMBL/GenBank/DDBJ databases">
        <title>Molecular aspects and genomic diversity of bacteriophages-specific to fish pathogen Flavobacterium psychrophilum.</title>
        <authorList>
            <person name="Castillo D."/>
            <person name="Middelboe M."/>
        </authorList>
    </citation>
    <scope>NUCLEOTIDE SEQUENCE [LARGE SCALE GENOMIC DNA]</scope>
</reference>
<evidence type="ECO:0000313" key="2">
    <source>
        <dbReference type="Proteomes" id="UP000202917"/>
    </source>
</evidence>
<dbReference type="EMBL" id="KU599887">
    <property type="protein sequence ID" value="ANB40954.1"/>
    <property type="molecule type" value="Genomic_DNA"/>
</dbReference>
<dbReference type="GeneID" id="30308787"/>
<dbReference type="Proteomes" id="UP000202917">
    <property type="component" value="Segment"/>
</dbReference>
<dbReference type="KEGG" id="vg:30308787"/>
<dbReference type="OrthoDB" id="30833at10239"/>
<evidence type="ECO:0000313" key="1">
    <source>
        <dbReference type="EMBL" id="ANB40954.1"/>
    </source>
</evidence>